<gene>
    <name evidence="2" type="ORF">CVT26_015798</name>
</gene>
<proteinExistence type="predicted"/>
<dbReference type="InParanoid" id="A0A409W4I5"/>
<accession>A0A409W4I5</accession>
<evidence type="ECO:0000313" key="3">
    <source>
        <dbReference type="Proteomes" id="UP000284706"/>
    </source>
</evidence>
<protein>
    <submittedName>
        <fullName evidence="2">Uncharacterized protein</fullName>
    </submittedName>
</protein>
<feature type="compositionally biased region" description="Basic and acidic residues" evidence="1">
    <location>
        <begin position="100"/>
        <end position="109"/>
    </location>
</feature>
<keyword evidence="3" id="KW-1185">Reference proteome</keyword>
<comment type="caution">
    <text evidence="2">The sequence shown here is derived from an EMBL/GenBank/DDBJ whole genome shotgun (WGS) entry which is preliminary data.</text>
</comment>
<feature type="region of interest" description="Disordered" evidence="1">
    <location>
        <begin position="26"/>
        <end position="56"/>
    </location>
</feature>
<feature type="compositionally biased region" description="Acidic residues" evidence="1">
    <location>
        <begin position="30"/>
        <end position="41"/>
    </location>
</feature>
<reference evidence="2 3" key="1">
    <citation type="journal article" date="2018" name="Evol. Lett.">
        <title>Horizontal gene cluster transfer increased hallucinogenic mushroom diversity.</title>
        <authorList>
            <person name="Reynolds H.T."/>
            <person name="Vijayakumar V."/>
            <person name="Gluck-Thaler E."/>
            <person name="Korotkin H.B."/>
            <person name="Matheny P.B."/>
            <person name="Slot J.C."/>
        </authorList>
    </citation>
    <scope>NUCLEOTIDE SEQUENCE [LARGE SCALE GENOMIC DNA]</scope>
    <source>
        <strain evidence="2 3">SRW20</strain>
    </source>
</reference>
<dbReference type="EMBL" id="NHYE01005407">
    <property type="protein sequence ID" value="PPQ73406.1"/>
    <property type="molecule type" value="Genomic_DNA"/>
</dbReference>
<name>A0A409W4I5_9AGAR</name>
<dbReference type="AlphaFoldDB" id="A0A409W4I5"/>
<sequence>MSCKADRQVHSRRGRMVIMKNETWDKYADNDDDDDDDDDDGGNSIAGDFNGVDGDEGTLNARLVTVLQAADGRGEGGGGVDVDDDDDDDDDDDVGNVAKLRKEEREERK</sequence>
<evidence type="ECO:0000256" key="1">
    <source>
        <dbReference type="SAM" id="MobiDB-lite"/>
    </source>
</evidence>
<evidence type="ECO:0000313" key="2">
    <source>
        <dbReference type="EMBL" id="PPQ73406.1"/>
    </source>
</evidence>
<organism evidence="2 3">
    <name type="scientific">Gymnopilus dilepis</name>
    <dbReference type="NCBI Taxonomy" id="231916"/>
    <lineage>
        <taxon>Eukaryota</taxon>
        <taxon>Fungi</taxon>
        <taxon>Dikarya</taxon>
        <taxon>Basidiomycota</taxon>
        <taxon>Agaricomycotina</taxon>
        <taxon>Agaricomycetes</taxon>
        <taxon>Agaricomycetidae</taxon>
        <taxon>Agaricales</taxon>
        <taxon>Agaricineae</taxon>
        <taxon>Hymenogastraceae</taxon>
        <taxon>Gymnopilus</taxon>
    </lineage>
</organism>
<feature type="compositionally biased region" description="Acidic residues" evidence="1">
    <location>
        <begin position="81"/>
        <end position="94"/>
    </location>
</feature>
<feature type="region of interest" description="Disordered" evidence="1">
    <location>
        <begin position="69"/>
        <end position="109"/>
    </location>
</feature>
<dbReference type="Proteomes" id="UP000284706">
    <property type="component" value="Unassembled WGS sequence"/>
</dbReference>